<accession>A0A183JAF4</accession>
<reference evidence="2 3" key="2">
    <citation type="submission" date="2018-11" db="EMBL/GenBank/DDBJ databases">
        <authorList>
            <consortium name="Pathogen Informatics"/>
        </authorList>
    </citation>
    <scope>NUCLEOTIDE SEQUENCE [LARGE SCALE GENOMIC DNA]</scope>
</reference>
<sequence length="86" mass="9632">MAAYGKGTQLGKDGSLRFLHSLVFEGVFREQLFATAMDHSASYVFCGRNAEAVLAGDKKVRSSNYGSNFILHVCFAIWRVLFVFEF</sequence>
<evidence type="ECO:0000256" key="1">
    <source>
        <dbReference type="SAM" id="Phobius"/>
    </source>
</evidence>
<evidence type="ECO:0000313" key="2">
    <source>
        <dbReference type="EMBL" id="VDP52276.1"/>
    </source>
</evidence>
<dbReference type="WBParaSite" id="SBAD_0001326501-mRNA-1">
    <property type="protein sequence ID" value="SBAD_0001326501-mRNA-1"/>
    <property type="gene ID" value="SBAD_0001326501"/>
</dbReference>
<keyword evidence="1" id="KW-1133">Transmembrane helix</keyword>
<evidence type="ECO:0000313" key="4">
    <source>
        <dbReference type="WBParaSite" id="SBAD_0001326501-mRNA-1"/>
    </source>
</evidence>
<dbReference type="AlphaFoldDB" id="A0A183JAF4"/>
<keyword evidence="3" id="KW-1185">Reference proteome</keyword>
<name>A0A183JAF4_9BILA</name>
<feature type="transmembrane region" description="Helical" evidence="1">
    <location>
        <begin position="65"/>
        <end position="84"/>
    </location>
</feature>
<gene>
    <name evidence="2" type="ORF">SBAD_LOCUS12853</name>
</gene>
<keyword evidence="1" id="KW-0812">Transmembrane</keyword>
<reference evidence="4" key="1">
    <citation type="submission" date="2016-06" db="UniProtKB">
        <authorList>
            <consortium name="WormBaseParasite"/>
        </authorList>
    </citation>
    <scope>IDENTIFICATION</scope>
</reference>
<dbReference type="Proteomes" id="UP000270296">
    <property type="component" value="Unassembled WGS sequence"/>
</dbReference>
<keyword evidence="1" id="KW-0472">Membrane</keyword>
<protein>
    <submittedName>
        <fullName evidence="4">Acyl-CoA_dh_1 domain-containing protein</fullName>
    </submittedName>
</protein>
<dbReference type="EMBL" id="UZAM01019078">
    <property type="protein sequence ID" value="VDP52276.1"/>
    <property type="molecule type" value="Genomic_DNA"/>
</dbReference>
<dbReference type="Gene3D" id="1.10.10.10">
    <property type="entry name" value="Winged helix-like DNA-binding domain superfamily/Winged helix DNA-binding domain"/>
    <property type="match status" value="1"/>
</dbReference>
<evidence type="ECO:0000313" key="3">
    <source>
        <dbReference type="Proteomes" id="UP000270296"/>
    </source>
</evidence>
<organism evidence="4">
    <name type="scientific">Soboliphyme baturini</name>
    <dbReference type="NCBI Taxonomy" id="241478"/>
    <lineage>
        <taxon>Eukaryota</taxon>
        <taxon>Metazoa</taxon>
        <taxon>Ecdysozoa</taxon>
        <taxon>Nematoda</taxon>
        <taxon>Enoplea</taxon>
        <taxon>Dorylaimia</taxon>
        <taxon>Dioctophymatida</taxon>
        <taxon>Dioctophymatoidea</taxon>
        <taxon>Soboliphymatidae</taxon>
        <taxon>Soboliphyme</taxon>
    </lineage>
</organism>
<proteinExistence type="predicted"/>
<dbReference type="InterPro" id="IPR036388">
    <property type="entry name" value="WH-like_DNA-bd_sf"/>
</dbReference>